<gene>
    <name evidence="1" type="ORF">ACFQ4A_05440</name>
</gene>
<evidence type="ECO:0000313" key="2">
    <source>
        <dbReference type="Proteomes" id="UP001597178"/>
    </source>
</evidence>
<sequence length="98" mass="10994">MFRCAWCMKKIGDNQPLHAIDVKFAAGIDYSDKEGEIVQVYLNSRQTSVPMIVTTADSEAKKNGQDGLFTVCSKKCGKKMKSTLEKEIDMFKGFSDME</sequence>
<accession>A0ABW3ZSE6</accession>
<organism evidence="1 2">
    <name type="scientific">Lentibacillus salinarum</name>
    <dbReference type="NCBI Taxonomy" id="446820"/>
    <lineage>
        <taxon>Bacteria</taxon>
        <taxon>Bacillati</taxon>
        <taxon>Bacillota</taxon>
        <taxon>Bacilli</taxon>
        <taxon>Bacillales</taxon>
        <taxon>Bacillaceae</taxon>
        <taxon>Lentibacillus</taxon>
    </lineage>
</organism>
<keyword evidence="2" id="KW-1185">Reference proteome</keyword>
<dbReference type="EMBL" id="JBHTNH010000006">
    <property type="protein sequence ID" value="MFD1361113.1"/>
    <property type="molecule type" value="Genomic_DNA"/>
</dbReference>
<dbReference type="RefSeq" id="WP_382398370.1">
    <property type="nucleotide sequence ID" value="NZ_JBHTNH010000006.1"/>
</dbReference>
<dbReference type="Proteomes" id="UP001597178">
    <property type="component" value="Unassembled WGS sequence"/>
</dbReference>
<name>A0ABW3ZSE6_9BACI</name>
<protein>
    <submittedName>
        <fullName evidence="1">Uncharacterized protein</fullName>
    </submittedName>
</protein>
<reference evidence="2" key="1">
    <citation type="journal article" date="2019" name="Int. J. Syst. Evol. Microbiol.">
        <title>The Global Catalogue of Microorganisms (GCM) 10K type strain sequencing project: providing services to taxonomists for standard genome sequencing and annotation.</title>
        <authorList>
            <consortium name="The Broad Institute Genomics Platform"/>
            <consortium name="The Broad Institute Genome Sequencing Center for Infectious Disease"/>
            <person name="Wu L."/>
            <person name="Ma J."/>
        </authorList>
    </citation>
    <scope>NUCLEOTIDE SEQUENCE [LARGE SCALE GENOMIC DNA]</scope>
    <source>
        <strain evidence="2">CCUG 54822</strain>
    </source>
</reference>
<proteinExistence type="predicted"/>
<comment type="caution">
    <text evidence="1">The sequence shown here is derived from an EMBL/GenBank/DDBJ whole genome shotgun (WGS) entry which is preliminary data.</text>
</comment>
<evidence type="ECO:0000313" key="1">
    <source>
        <dbReference type="EMBL" id="MFD1361113.1"/>
    </source>
</evidence>